<dbReference type="InterPro" id="IPR010060">
    <property type="entry name" value="NRPS_synth"/>
</dbReference>
<dbReference type="Gene3D" id="3.30.559.30">
    <property type="entry name" value="Nonribosomal peptide synthetase, condensation domain"/>
    <property type="match status" value="1"/>
</dbReference>
<dbReference type="EMBL" id="FNVO01000053">
    <property type="protein sequence ID" value="SEG94849.1"/>
    <property type="molecule type" value="Genomic_DNA"/>
</dbReference>
<dbReference type="InterPro" id="IPR006162">
    <property type="entry name" value="Ppantetheine_attach_site"/>
</dbReference>
<dbReference type="Pfam" id="PF00668">
    <property type="entry name" value="Condensation"/>
    <property type="match status" value="1"/>
</dbReference>
<evidence type="ECO:0000313" key="6">
    <source>
        <dbReference type="Proteomes" id="UP000236723"/>
    </source>
</evidence>
<proteinExistence type="predicted"/>
<dbReference type="InterPro" id="IPR009081">
    <property type="entry name" value="PP-bd_ACP"/>
</dbReference>
<dbReference type="NCBIfam" id="TIGR01720">
    <property type="entry name" value="NRPS-para261"/>
    <property type="match status" value="1"/>
</dbReference>
<keyword evidence="6" id="KW-1185">Reference proteome</keyword>
<reference evidence="6" key="1">
    <citation type="submission" date="2016-10" db="EMBL/GenBank/DDBJ databases">
        <authorList>
            <person name="Varghese N."/>
            <person name="Submissions S."/>
        </authorList>
    </citation>
    <scope>NUCLEOTIDE SEQUENCE [LARGE SCALE GENOMIC DNA]</scope>
    <source>
        <strain evidence="6">DSM 43163</strain>
    </source>
</reference>
<dbReference type="AlphaFoldDB" id="A0A1H6ECV3"/>
<dbReference type="PANTHER" id="PTHR45398:SF1">
    <property type="entry name" value="ENZYME, PUTATIVE (JCVI)-RELATED"/>
    <property type="match status" value="1"/>
</dbReference>
<evidence type="ECO:0000256" key="2">
    <source>
        <dbReference type="ARBA" id="ARBA00022450"/>
    </source>
</evidence>
<dbReference type="InterPro" id="IPR023213">
    <property type="entry name" value="CAT-like_dom_sf"/>
</dbReference>
<evidence type="ECO:0000259" key="4">
    <source>
        <dbReference type="PROSITE" id="PS50075"/>
    </source>
</evidence>
<evidence type="ECO:0000256" key="1">
    <source>
        <dbReference type="ARBA" id="ARBA00001957"/>
    </source>
</evidence>
<dbReference type="GO" id="GO:0003824">
    <property type="term" value="F:catalytic activity"/>
    <property type="evidence" value="ECO:0007669"/>
    <property type="project" value="InterPro"/>
</dbReference>
<dbReference type="InterPro" id="IPR036736">
    <property type="entry name" value="ACP-like_sf"/>
</dbReference>
<dbReference type="PROSITE" id="PS50075">
    <property type="entry name" value="CARRIER"/>
    <property type="match status" value="1"/>
</dbReference>
<feature type="non-terminal residue" evidence="5">
    <location>
        <position position="1"/>
    </location>
</feature>
<gene>
    <name evidence="5" type="ORF">SAMN04489712_1531</name>
</gene>
<dbReference type="GO" id="GO:0008610">
    <property type="term" value="P:lipid biosynthetic process"/>
    <property type="evidence" value="ECO:0007669"/>
    <property type="project" value="UniProtKB-ARBA"/>
</dbReference>
<dbReference type="Gene3D" id="3.30.559.10">
    <property type="entry name" value="Chloramphenicol acetyltransferase-like domain"/>
    <property type="match status" value="1"/>
</dbReference>
<dbReference type="SUPFAM" id="SSF52777">
    <property type="entry name" value="CoA-dependent acyltransferases"/>
    <property type="match status" value="2"/>
</dbReference>
<name>A0A1H6ECV3_9ACTN</name>
<dbReference type="Gene3D" id="1.10.1200.10">
    <property type="entry name" value="ACP-like"/>
    <property type="match status" value="1"/>
</dbReference>
<protein>
    <submittedName>
        <fullName evidence="5">Non-ribosomal peptide synthase domain TIGR01720</fullName>
    </submittedName>
</protein>
<dbReference type="FunFam" id="1.10.1200.10:FF:000005">
    <property type="entry name" value="Nonribosomal peptide synthetase 1"/>
    <property type="match status" value="1"/>
</dbReference>
<sequence length="588" mass="63075">APDFAAKVSSRVPRTEREEVLAGLFAEVLGLERVGIDDGFFDLGGDSIIAIQLVSRARQCGLVISPREVFQHQTVEELAVIAQDAADTQAVEVEPPGAGIGPVPATPIMHWLQERGGAFDGFHQSVLLRTPGGLDTDHLAGALQTLLDHHDMLRLRLDEDRRPVVRPAGEVDAAALVHRVDIAWLDADKAARVLAEQATAARDRLDPAAGVMAQLVHLDAGPDAQGRLLVMLHHLVVDGVSWRILLPDLVTAWAAISAGQTPALEPVGTSFRRWAQRLVAEATDPVRVAELDTWIDILEGPNPRLGGRRLDPAVDIAARARTLSLTLPAQTTEPLLTSVPAAFHAGVNDALLTGLALAVAQWRRTRGGRGTAVLVDVEGHGREEVVPGVDLSRTVGWFTTIHPVRLDPGAVPWTEVEAGGQAVGGAFKKVKEQLRRVPDHGIGYGLLRHLNPETAAELADLPQPQIAFNYLGRVAPGGAEDWALAPEETPSGEDPRLPMAHVLEINAVTRDLPGGPELTVTWTWPDGVLTEDEVRALAETWLEALRGLVAHLDTGDDGQAGGFTPSDLLVDLDQDEIDALQAAWRNKS</sequence>
<comment type="cofactor">
    <cofactor evidence="1">
        <name>pantetheine 4'-phosphate</name>
        <dbReference type="ChEBI" id="CHEBI:47942"/>
    </cofactor>
</comment>
<dbReference type="SMART" id="SM00823">
    <property type="entry name" value="PKS_PP"/>
    <property type="match status" value="1"/>
</dbReference>
<organism evidence="5 6">
    <name type="scientific">Thermomonospora echinospora</name>
    <dbReference type="NCBI Taxonomy" id="1992"/>
    <lineage>
        <taxon>Bacteria</taxon>
        <taxon>Bacillati</taxon>
        <taxon>Actinomycetota</taxon>
        <taxon>Actinomycetes</taxon>
        <taxon>Streptosporangiales</taxon>
        <taxon>Thermomonosporaceae</taxon>
        <taxon>Thermomonospora</taxon>
    </lineage>
</organism>
<dbReference type="SUPFAM" id="SSF47336">
    <property type="entry name" value="ACP-like"/>
    <property type="match status" value="1"/>
</dbReference>
<dbReference type="PANTHER" id="PTHR45398">
    <property type="match status" value="1"/>
</dbReference>
<dbReference type="GO" id="GO:0031177">
    <property type="term" value="F:phosphopantetheine binding"/>
    <property type="evidence" value="ECO:0007669"/>
    <property type="project" value="InterPro"/>
</dbReference>
<keyword evidence="2" id="KW-0596">Phosphopantetheine</keyword>
<dbReference type="Proteomes" id="UP000236723">
    <property type="component" value="Unassembled WGS sequence"/>
</dbReference>
<dbReference type="InterPro" id="IPR020806">
    <property type="entry name" value="PKS_PP-bd"/>
</dbReference>
<evidence type="ECO:0000256" key="3">
    <source>
        <dbReference type="ARBA" id="ARBA00022553"/>
    </source>
</evidence>
<keyword evidence="3" id="KW-0597">Phosphoprotein</keyword>
<dbReference type="Pfam" id="PF00550">
    <property type="entry name" value="PP-binding"/>
    <property type="match status" value="1"/>
</dbReference>
<accession>A0A1H6ECV3</accession>
<feature type="domain" description="Carrier" evidence="4">
    <location>
        <begin position="12"/>
        <end position="86"/>
    </location>
</feature>
<dbReference type="CDD" id="cd19534">
    <property type="entry name" value="E_NRPS"/>
    <property type="match status" value="1"/>
</dbReference>
<evidence type="ECO:0000313" key="5">
    <source>
        <dbReference type="EMBL" id="SEG94849.1"/>
    </source>
</evidence>
<dbReference type="InterPro" id="IPR001242">
    <property type="entry name" value="Condensation_dom"/>
</dbReference>
<dbReference type="PROSITE" id="PS00012">
    <property type="entry name" value="PHOSPHOPANTETHEINE"/>
    <property type="match status" value="1"/>
</dbReference>